<protein>
    <submittedName>
        <fullName evidence="2">Uncharacterized protein</fullName>
    </submittedName>
</protein>
<proteinExistence type="predicted"/>
<accession>A0A182D784</accession>
<gene>
    <name evidence="2" type="ORF">BV133_3308</name>
</gene>
<name>A0A182D784_BLAVI</name>
<evidence type="ECO:0000313" key="2">
    <source>
        <dbReference type="EMBL" id="BAS00902.1"/>
    </source>
</evidence>
<reference evidence="2" key="1">
    <citation type="journal article" date="2015" name="Genome Announc.">
        <title>Complete Genome Sequence of the Bacteriochlorophyll b-Producing Photosynthetic Bacterium Blastochloris viridis.</title>
        <authorList>
            <person name="Tsukatani Y."/>
            <person name="Hirose Y."/>
            <person name="Harada J."/>
            <person name="Misawa N."/>
            <person name="Mori K."/>
            <person name="Inoue K."/>
            <person name="Tamiaki H."/>
        </authorList>
    </citation>
    <scope>NUCLEOTIDE SEQUENCE [LARGE SCALE GENOMIC DNA]</scope>
    <source>
        <strain evidence="2">DSM 133</strain>
    </source>
</reference>
<feature type="compositionally biased region" description="Basic residues" evidence="1">
    <location>
        <begin position="25"/>
        <end position="39"/>
    </location>
</feature>
<dbReference type="AlphaFoldDB" id="A0A182D784"/>
<feature type="region of interest" description="Disordered" evidence="1">
    <location>
        <begin position="25"/>
        <end position="58"/>
    </location>
</feature>
<evidence type="ECO:0000256" key="1">
    <source>
        <dbReference type="SAM" id="MobiDB-lite"/>
    </source>
</evidence>
<organism evidence="2">
    <name type="scientific">Blastochloris viridis</name>
    <name type="common">Rhodopseudomonas viridis</name>
    <dbReference type="NCBI Taxonomy" id="1079"/>
    <lineage>
        <taxon>Bacteria</taxon>
        <taxon>Pseudomonadati</taxon>
        <taxon>Pseudomonadota</taxon>
        <taxon>Alphaproteobacteria</taxon>
        <taxon>Hyphomicrobiales</taxon>
        <taxon>Blastochloridaceae</taxon>
        <taxon>Blastochloris</taxon>
    </lineage>
</organism>
<sequence>MVSSRQDAGKGPSRLVGGIADLMRGGKRRRSMRATRRRSLAFLSSSGPRHIGLAPGTA</sequence>
<dbReference type="EMBL" id="AP014854">
    <property type="protein sequence ID" value="BAS00902.1"/>
    <property type="molecule type" value="Genomic_DNA"/>
</dbReference>